<keyword evidence="9" id="KW-1185">Reference proteome</keyword>
<keyword evidence="6" id="KW-0645">Protease</keyword>
<accession>A0ABX0DAD4</accession>
<organism evidence="8 9">
    <name type="scientific">Arthrobacter silviterrae</name>
    <dbReference type="NCBI Taxonomy" id="2026658"/>
    <lineage>
        <taxon>Bacteria</taxon>
        <taxon>Bacillati</taxon>
        <taxon>Actinomycetota</taxon>
        <taxon>Actinomycetes</taxon>
        <taxon>Micrococcales</taxon>
        <taxon>Micrococcaceae</taxon>
        <taxon>Arthrobacter</taxon>
    </lineage>
</organism>
<protein>
    <recommendedName>
        <fullName evidence="4 6">Signal peptidase I</fullName>
        <ecNumber evidence="4 6">3.4.21.89</ecNumber>
    </recommendedName>
</protein>
<dbReference type="EC" id="3.4.21.89" evidence="4 6"/>
<dbReference type="PROSITE" id="PS00761">
    <property type="entry name" value="SPASE_I_3"/>
    <property type="match status" value="1"/>
</dbReference>
<dbReference type="InterPro" id="IPR019533">
    <property type="entry name" value="Peptidase_S26"/>
</dbReference>
<name>A0ABX0DAD4_9MICC</name>
<reference evidence="8 9" key="1">
    <citation type="submission" date="2020-02" db="EMBL/GenBank/DDBJ databases">
        <title>Genome sequence of the type strain DSM 27180 of Arthrobacter silviterrae.</title>
        <authorList>
            <person name="Gao J."/>
            <person name="Sun J."/>
        </authorList>
    </citation>
    <scope>NUCLEOTIDE SEQUENCE [LARGE SCALE GENOMIC DNA]</scope>
    <source>
        <strain evidence="8 9">DSM 27180</strain>
    </source>
</reference>
<sequence length="216" mass="22453">MVLNLLAAVVVIALVQAFFVKLYVVPSGSMETTLQVGDRILVNRAAYAGGVPARGDVVVFSATADWHEPKPASSNPLKEAVKYVGDVTGIGPSHGDFLVKRVIGIPGDVVDCCSAGGLVVVNGVPQNEPYIYGNLPFSATLGCTTATRSARCFPPVTVPKGQLLVMGDHRGNSNDSVYGCRGKDSAEGCLKLVPLGKVIGKTVATVLPLNRIGGVH</sequence>
<comment type="subcellular location">
    <subcellularLocation>
        <location evidence="2">Cell membrane</location>
        <topology evidence="2">Single-pass type II membrane protein</topology>
    </subcellularLocation>
    <subcellularLocation>
        <location evidence="6">Membrane</location>
        <topology evidence="6">Single-pass type II membrane protein</topology>
    </subcellularLocation>
</comment>
<dbReference type="NCBIfam" id="TIGR02227">
    <property type="entry name" value="sigpep_I_bact"/>
    <property type="match status" value="1"/>
</dbReference>
<dbReference type="PRINTS" id="PR00727">
    <property type="entry name" value="LEADERPTASE"/>
</dbReference>
<evidence type="ECO:0000259" key="7">
    <source>
        <dbReference type="Pfam" id="PF10502"/>
    </source>
</evidence>
<evidence type="ECO:0000256" key="3">
    <source>
        <dbReference type="ARBA" id="ARBA00009370"/>
    </source>
</evidence>
<evidence type="ECO:0000256" key="6">
    <source>
        <dbReference type="RuleBase" id="RU362042"/>
    </source>
</evidence>
<dbReference type="CDD" id="cd06530">
    <property type="entry name" value="S26_SPase_I"/>
    <property type="match status" value="1"/>
</dbReference>
<dbReference type="InterPro" id="IPR036286">
    <property type="entry name" value="LexA/Signal_pep-like_sf"/>
</dbReference>
<gene>
    <name evidence="8" type="primary">lepB</name>
    <name evidence="8" type="ORF">G6N77_09215</name>
</gene>
<evidence type="ECO:0000256" key="4">
    <source>
        <dbReference type="ARBA" id="ARBA00013208"/>
    </source>
</evidence>
<dbReference type="Gene3D" id="2.10.109.10">
    <property type="entry name" value="Umud Fragment, subunit A"/>
    <property type="match status" value="1"/>
</dbReference>
<comment type="catalytic activity">
    <reaction evidence="1 6">
        <text>Cleavage of hydrophobic, N-terminal signal or leader sequences from secreted and periplasmic proteins.</text>
        <dbReference type="EC" id="3.4.21.89"/>
    </reaction>
</comment>
<comment type="caution">
    <text evidence="8">The sequence shown here is derived from an EMBL/GenBank/DDBJ whole genome shotgun (WGS) entry which is preliminary data.</text>
</comment>
<dbReference type="SUPFAM" id="SSF51306">
    <property type="entry name" value="LexA/Signal peptidase"/>
    <property type="match status" value="1"/>
</dbReference>
<dbReference type="EMBL" id="JAAKZI010000013">
    <property type="protein sequence ID" value="NGN83633.1"/>
    <property type="molecule type" value="Genomic_DNA"/>
</dbReference>
<keyword evidence="5 6" id="KW-0378">Hydrolase</keyword>
<feature type="domain" description="Peptidase S26" evidence="7">
    <location>
        <begin position="3"/>
        <end position="205"/>
    </location>
</feature>
<dbReference type="PANTHER" id="PTHR43390">
    <property type="entry name" value="SIGNAL PEPTIDASE I"/>
    <property type="match status" value="1"/>
</dbReference>
<dbReference type="PANTHER" id="PTHR43390:SF1">
    <property type="entry name" value="CHLOROPLAST PROCESSING PEPTIDASE"/>
    <property type="match status" value="1"/>
</dbReference>
<proteinExistence type="inferred from homology"/>
<dbReference type="Pfam" id="PF10502">
    <property type="entry name" value="Peptidase_S26"/>
    <property type="match status" value="1"/>
</dbReference>
<dbReference type="GO" id="GO:0009003">
    <property type="term" value="F:signal peptidase activity"/>
    <property type="evidence" value="ECO:0007669"/>
    <property type="project" value="UniProtKB-EC"/>
</dbReference>
<evidence type="ECO:0000256" key="5">
    <source>
        <dbReference type="ARBA" id="ARBA00022801"/>
    </source>
</evidence>
<evidence type="ECO:0000256" key="1">
    <source>
        <dbReference type="ARBA" id="ARBA00000677"/>
    </source>
</evidence>
<evidence type="ECO:0000313" key="8">
    <source>
        <dbReference type="EMBL" id="NGN83633.1"/>
    </source>
</evidence>
<evidence type="ECO:0000256" key="2">
    <source>
        <dbReference type="ARBA" id="ARBA00004401"/>
    </source>
</evidence>
<comment type="similarity">
    <text evidence="3 6">Belongs to the peptidase S26 family.</text>
</comment>
<evidence type="ECO:0000313" key="9">
    <source>
        <dbReference type="Proteomes" id="UP000479226"/>
    </source>
</evidence>
<dbReference type="InterPro" id="IPR000223">
    <property type="entry name" value="Pept_S26A_signal_pept_1"/>
</dbReference>
<dbReference type="Proteomes" id="UP000479226">
    <property type="component" value="Unassembled WGS sequence"/>
</dbReference>
<dbReference type="InterPro" id="IPR019758">
    <property type="entry name" value="Pept_S26A_signal_pept_1_CS"/>
</dbReference>